<dbReference type="PANTHER" id="PTHR43700">
    <property type="entry name" value="PHOSPHORIBOSYLAMINOIMIDAZOLE-SUCCINOCARBOXAMIDE SYNTHASE"/>
    <property type="match status" value="1"/>
</dbReference>
<reference evidence="9" key="1">
    <citation type="submission" date="2022-04" db="EMBL/GenBank/DDBJ databases">
        <title>A functionally conserved STORR gene fusion in Papaver species that diverged 16.8 million years ago.</title>
        <authorList>
            <person name="Catania T."/>
        </authorList>
    </citation>
    <scope>NUCLEOTIDE SEQUENCE</scope>
    <source>
        <strain evidence="9">S-188037</strain>
    </source>
</reference>
<name>A0AAD4T6U9_9MAGN</name>
<dbReference type="Pfam" id="PF01259">
    <property type="entry name" value="SAICAR_synt"/>
    <property type="match status" value="1"/>
</dbReference>
<sequence>MIIERGLMTPDDYDEVRTKALSLFEFGQYEFGKGADGTIYLIDEVHTPDSSRYWIANSYEERFCNGLEPEKVDNEFLRLWFKDHCNPYEDEVLLEAPKELVSELALRYISLYETITNSKVEIPTLEMLNSVKNSVSELIFAVD</sequence>
<accession>A0AAD4T6U9</accession>
<evidence type="ECO:0000256" key="3">
    <source>
        <dbReference type="ARBA" id="ARBA00022598"/>
    </source>
</evidence>
<keyword evidence="4" id="KW-0547">Nucleotide-binding</keyword>
<dbReference type="Gene3D" id="3.30.470.20">
    <property type="entry name" value="ATP-grasp fold, B domain"/>
    <property type="match status" value="1"/>
</dbReference>
<dbReference type="SUPFAM" id="SSF56104">
    <property type="entry name" value="SAICAR synthase-like"/>
    <property type="match status" value="1"/>
</dbReference>
<evidence type="ECO:0000256" key="1">
    <source>
        <dbReference type="ARBA" id="ARBA00004672"/>
    </source>
</evidence>
<dbReference type="EMBL" id="JAJJMB010005149">
    <property type="protein sequence ID" value="KAI3940429.1"/>
    <property type="molecule type" value="Genomic_DNA"/>
</dbReference>
<evidence type="ECO:0000256" key="4">
    <source>
        <dbReference type="ARBA" id="ARBA00022741"/>
    </source>
</evidence>
<comment type="caution">
    <text evidence="9">The sequence shown here is derived from an EMBL/GenBank/DDBJ whole genome shotgun (WGS) entry which is preliminary data.</text>
</comment>
<evidence type="ECO:0000256" key="5">
    <source>
        <dbReference type="ARBA" id="ARBA00022755"/>
    </source>
</evidence>
<evidence type="ECO:0000256" key="6">
    <source>
        <dbReference type="ARBA" id="ARBA00022840"/>
    </source>
</evidence>
<dbReference type="Proteomes" id="UP001202328">
    <property type="component" value="Unassembled WGS sequence"/>
</dbReference>
<keyword evidence="5" id="KW-0658">Purine biosynthesis</keyword>
<proteinExistence type="predicted"/>
<evidence type="ECO:0000313" key="9">
    <source>
        <dbReference type="EMBL" id="KAI3940429.1"/>
    </source>
</evidence>
<dbReference type="PANTHER" id="PTHR43700:SF1">
    <property type="entry name" value="PHOSPHORIBOSYLAMINOIMIDAZOLE-SUCCINOCARBOXAMIDE SYNTHASE"/>
    <property type="match status" value="1"/>
</dbReference>
<keyword evidence="3" id="KW-0436">Ligase</keyword>
<dbReference type="InterPro" id="IPR028923">
    <property type="entry name" value="SAICAR_synt/ADE2_N"/>
</dbReference>
<organism evidence="9 10">
    <name type="scientific">Papaver atlanticum</name>
    <dbReference type="NCBI Taxonomy" id="357466"/>
    <lineage>
        <taxon>Eukaryota</taxon>
        <taxon>Viridiplantae</taxon>
        <taxon>Streptophyta</taxon>
        <taxon>Embryophyta</taxon>
        <taxon>Tracheophyta</taxon>
        <taxon>Spermatophyta</taxon>
        <taxon>Magnoliopsida</taxon>
        <taxon>Ranunculales</taxon>
        <taxon>Papaveraceae</taxon>
        <taxon>Papaveroideae</taxon>
        <taxon>Papaver</taxon>
    </lineage>
</organism>
<keyword evidence="6" id="KW-0067">ATP-binding</keyword>
<dbReference type="GO" id="GO:0005524">
    <property type="term" value="F:ATP binding"/>
    <property type="evidence" value="ECO:0007669"/>
    <property type="project" value="UniProtKB-KW"/>
</dbReference>
<dbReference type="GO" id="GO:0009570">
    <property type="term" value="C:chloroplast stroma"/>
    <property type="evidence" value="ECO:0007669"/>
    <property type="project" value="TreeGrafter"/>
</dbReference>
<dbReference type="GO" id="GO:0006189">
    <property type="term" value="P:'de novo' IMP biosynthetic process"/>
    <property type="evidence" value="ECO:0007669"/>
    <property type="project" value="TreeGrafter"/>
</dbReference>
<keyword evidence="10" id="KW-1185">Reference proteome</keyword>
<feature type="domain" description="SAICAR synthetase/ADE2 N-terminal" evidence="8">
    <location>
        <begin position="29"/>
        <end position="91"/>
    </location>
</feature>
<dbReference type="AlphaFoldDB" id="A0AAD4T6U9"/>
<comment type="pathway">
    <text evidence="1">Purine metabolism; IMP biosynthesis via de novo pathway; 5-amino-1-(5-phospho-D-ribosyl)imidazole-4-carboxamide from 5-amino-1-(5-phospho-D-ribosyl)imidazole-4-carboxylate: step 1/2.</text>
</comment>
<gene>
    <name evidence="9" type="ORF">MKW98_024836</name>
</gene>
<evidence type="ECO:0000259" key="8">
    <source>
        <dbReference type="Pfam" id="PF01259"/>
    </source>
</evidence>
<dbReference type="GO" id="GO:0004639">
    <property type="term" value="F:phosphoribosylaminoimidazolesuccinocarboxamide synthase activity"/>
    <property type="evidence" value="ECO:0007669"/>
    <property type="project" value="UniProtKB-EC"/>
</dbReference>
<evidence type="ECO:0000256" key="7">
    <source>
        <dbReference type="ARBA" id="ARBA00030409"/>
    </source>
</evidence>
<evidence type="ECO:0000313" key="10">
    <source>
        <dbReference type="Proteomes" id="UP001202328"/>
    </source>
</evidence>
<evidence type="ECO:0000256" key="2">
    <source>
        <dbReference type="ARBA" id="ARBA00012217"/>
    </source>
</evidence>
<dbReference type="EC" id="6.3.2.6" evidence="2"/>
<protein>
    <recommendedName>
        <fullName evidence="2">phosphoribosylaminoimidazolesuccinocarboxamide synthase</fullName>
        <ecNumber evidence="2">6.3.2.6</ecNumber>
    </recommendedName>
    <alternativeName>
        <fullName evidence="7">SAICAR synthetase</fullName>
    </alternativeName>
</protein>